<dbReference type="Proteomes" id="UP001314205">
    <property type="component" value="Unassembled WGS sequence"/>
</dbReference>
<dbReference type="PANTHER" id="PTHR48021">
    <property type="match status" value="1"/>
</dbReference>
<feature type="transmembrane region" description="Helical" evidence="5">
    <location>
        <begin position="358"/>
        <end position="382"/>
    </location>
</feature>
<evidence type="ECO:0000313" key="8">
    <source>
        <dbReference type="Proteomes" id="UP001314205"/>
    </source>
</evidence>
<dbReference type="PROSITE" id="PS50850">
    <property type="entry name" value="MFS"/>
    <property type="match status" value="1"/>
</dbReference>
<keyword evidence="8" id="KW-1185">Reference proteome</keyword>
<reference evidence="7 8" key="1">
    <citation type="submission" date="2023-11" db="EMBL/GenBank/DDBJ databases">
        <authorList>
            <person name="Hedman E."/>
            <person name="Englund M."/>
            <person name="Stromberg M."/>
            <person name="Nyberg Akerstrom W."/>
            <person name="Nylinder S."/>
            <person name="Jareborg N."/>
            <person name="Kallberg Y."/>
            <person name="Kronander E."/>
        </authorList>
    </citation>
    <scope>NUCLEOTIDE SEQUENCE [LARGE SCALE GENOMIC DNA]</scope>
</reference>
<evidence type="ECO:0000259" key="6">
    <source>
        <dbReference type="PROSITE" id="PS50850"/>
    </source>
</evidence>
<feature type="transmembrane region" description="Helical" evidence="5">
    <location>
        <begin position="427"/>
        <end position="445"/>
    </location>
</feature>
<comment type="subcellular location">
    <subcellularLocation>
        <location evidence="1">Membrane</location>
        <topology evidence="1">Multi-pass membrane protein</topology>
    </subcellularLocation>
</comment>
<evidence type="ECO:0000256" key="3">
    <source>
        <dbReference type="ARBA" id="ARBA00022989"/>
    </source>
</evidence>
<sequence>MCSADLFFWRQIFILIPACLHSFSVGFMLAFPAVLNPAILSPNSTDITATSAQASWIASSNGISGVVGFLIFSPIFQCFGRKVVGIGLNVTMVVGWITLSLANSITVLIFGRSIQGLCMGGIFICAITLSEYANPRRRGYFMTLNKITLGMGSLACHSFAIICTWRQIAAFCTIPSALAAIFVLFWPESPAFLAMKGRFDESEKSFTWINGNSVKSKSELKELIKAQVERQELMKKSEKISIVKSFIKTLKNEEMQKACFIVALVTLCIDACGRYFLIAYITQILVEITGSKSIAMYCSIVSDLLLVFALSISCFVIRIFKRRTLLFSLGLLTIAIMFFISLMVVLKSKYDIMSQVSWLIPFLILLHTFVAHIGLVPVGFSITAEVFPLEYRGICSCISGIAYTIFYALTLKLTPMMIEFIDVSGTYAVYALIVIFCLAILYFILPETKDRTLQEIEDEIKGTERSDADKILLPKRAIVVDS</sequence>
<organism evidence="7 8">
    <name type="scientific">Parnassius mnemosyne</name>
    <name type="common">clouded apollo</name>
    <dbReference type="NCBI Taxonomy" id="213953"/>
    <lineage>
        <taxon>Eukaryota</taxon>
        <taxon>Metazoa</taxon>
        <taxon>Ecdysozoa</taxon>
        <taxon>Arthropoda</taxon>
        <taxon>Hexapoda</taxon>
        <taxon>Insecta</taxon>
        <taxon>Pterygota</taxon>
        <taxon>Neoptera</taxon>
        <taxon>Endopterygota</taxon>
        <taxon>Lepidoptera</taxon>
        <taxon>Glossata</taxon>
        <taxon>Ditrysia</taxon>
        <taxon>Papilionoidea</taxon>
        <taxon>Papilionidae</taxon>
        <taxon>Parnassiinae</taxon>
        <taxon>Parnassini</taxon>
        <taxon>Parnassius</taxon>
        <taxon>Driopa</taxon>
    </lineage>
</organism>
<accession>A0AAV1LMU2</accession>
<evidence type="ECO:0000256" key="5">
    <source>
        <dbReference type="SAM" id="Phobius"/>
    </source>
</evidence>
<dbReference type="InterPro" id="IPR005828">
    <property type="entry name" value="MFS_sugar_transport-like"/>
</dbReference>
<protein>
    <recommendedName>
        <fullName evidence="6">Major facilitator superfamily (MFS) profile domain-containing protein</fullName>
    </recommendedName>
</protein>
<feature type="transmembrane region" description="Helical" evidence="5">
    <location>
        <begin position="324"/>
        <end position="346"/>
    </location>
</feature>
<dbReference type="InterPro" id="IPR020846">
    <property type="entry name" value="MFS_dom"/>
</dbReference>
<dbReference type="PANTHER" id="PTHR48021:SF68">
    <property type="entry name" value="MAJOR FACILITATOR SUPERFAMILY (MFS) PROFILE DOMAIN-CONTAINING PROTEIN"/>
    <property type="match status" value="1"/>
</dbReference>
<feature type="transmembrane region" description="Helical" evidence="5">
    <location>
        <begin position="12"/>
        <end position="35"/>
    </location>
</feature>
<dbReference type="EMBL" id="CAVLGL010000092">
    <property type="protein sequence ID" value="CAK1595534.1"/>
    <property type="molecule type" value="Genomic_DNA"/>
</dbReference>
<dbReference type="InterPro" id="IPR036259">
    <property type="entry name" value="MFS_trans_sf"/>
</dbReference>
<dbReference type="SUPFAM" id="SSF103473">
    <property type="entry name" value="MFS general substrate transporter"/>
    <property type="match status" value="1"/>
</dbReference>
<evidence type="ECO:0000256" key="2">
    <source>
        <dbReference type="ARBA" id="ARBA00022692"/>
    </source>
</evidence>
<feature type="domain" description="Major facilitator superfamily (MFS) profile" evidence="6">
    <location>
        <begin position="10"/>
        <end position="449"/>
    </location>
</feature>
<keyword evidence="2 5" id="KW-0812">Transmembrane</keyword>
<comment type="caution">
    <text evidence="7">The sequence shown here is derived from an EMBL/GenBank/DDBJ whole genome shotgun (WGS) entry which is preliminary data.</text>
</comment>
<evidence type="ECO:0000256" key="1">
    <source>
        <dbReference type="ARBA" id="ARBA00004141"/>
    </source>
</evidence>
<feature type="transmembrane region" description="Helical" evidence="5">
    <location>
        <begin position="114"/>
        <end position="132"/>
    </location>
</feature>
<feature type="transmembrane region" description="Helical" evidence="5">
    <location>
        <begin position="83"/>
        <end position="102"/>
    </location>
</feature>
<feature type="transmembrane region" description="Helical" evidence="5">
    <location>
        <begin position="389"/>
        <end position="407"/>
    </location>
</feature>
<proteinExistence type="predicted"/>
<keyword evidence="3 5" id="KW-1133">Transmembrane helix</keyword>
<feature type="transmembrane region" description="Helical" evidence="5">
    <location>
        <begin position="55"/>
        <end position="76"/>
    </location>
</feature>
<dbReference type="GO" id="GO:0022857">
    <property type="term" value="F:transmembrane transporter activity"/>
    <property type="evidence" value="ECO:0007669"/>
    <property type="project" value="InterPro"/>
</dbReference>
<feature type="transmembrane region" description="Helical" evidence="5">
    <location>
        <begin position="258"/>
        <end position="282"/>
    </location>
</feature>
<feature type="transmembrane region" description="Helical" evidence="5">
    <location>
        <begin position="144"/>
        <end position="162"/>
    </location>
</feature>
<evidence type="ECO:0000313" key="7">
    <source>
        <dbReference type="EMBL" id="CAK1595534.1"/>
    </source>
</evidence>
<gene>
    <name evidence="7" type="ORF">PARMNEM_LOCUS14997</name>
</gene>
<dbReference type="InterPro" id="IPR050549">
    <property type="entry name" value="MFS_Trehalose_Transporter"/>
</dbReference>
<feature type="transmembrane region" description="Helical" evidence="5">
    <location>
        <begin position="294"/>
        <end position="317"/>
    </location>
</feature>
<feature type="transmembrane region" description="Helical" evidence="5">
    <location>
        <begin position="168"/>
        <end position="186"/>
    </location>
</feature>
<keyword evidence="4 5" id="KW-0472">Membrane</keyword>
<name>A0AAV1LMU2_9NEOP</name>
<dbReference type="Gene3D" id="1.20.1250.20">
    <property type="entry name" value="MFS general substrate transporter like domains"/>
    <property type="match status" value="1"/>
</dbReference>
<evidence type="ECO:0000256" key="4">
    <source>
        <dbReference type="ARBA" id="ARBA00023136"/>
    </source>
</evidence>
<dbReference type="AlphaFoldDB" id="A0AAV1LMU2"/>
<dbReference type="GO" id="GO:0016020">
    <property type="term" value="C:membrane"/>
    <property type="evidence" value="ECO:0007669"/>
    <property type="project" value="UniProtKB-SubCell"/>
</dbReference>
<dbReference type="Pfam" id="PF00083">
    <property type="entry name" value="Sugar_tr"/>
    <property type="match status" value="1"/>
</dbReference>